<evidence type="ECO:0000256" key="1">
    <source>
        <dbReference type="SAM" id="MobiDB-lite"/>
    </source>
</evidence>
<feature type="domain" description="Pyrrolo-quinoline quinone repeat" evidence="2">
    <location>
        <begin position="102"/>
        <end position="358"/>
    </location>
</feature>
<evidence type="ECO:0000313" key="3">
    <source>
        <dbReference type="EMBL" id="QDT01619.1"/>
    </source>
</evidence>
<evidence type="ECO:0000259" key="2">
    <source>
        <dbReference type="Pfam" id="PF13360"/>
    </source>
</evidence>
<proteinExistence type="predicted"/>
<dbReference type="InterPro" id="IPR002372">
    <property type="entry name" value="PQQ_rpt_dom"/>
</dbReference>
<sequence length="431" mass="48417">MKNTIAGILLAFVVVMAPMLGSGILLAKPEPNSAKTQQPHQWTQWRGPSRDGKAYAKDAAWPDSLSETTLVEKWRVPFAPSYSGPIVTGDRVFTTETRDGKQEVTFALDSKTGEKIWQQSWDGAMQVPIFAIANGNWIRATPAYDPQTDRLYIAGMRDVLVCLDATTSQEHWRVDFVSKYGTPLPAFGFASSPLVDGAYVYVQAAESFIKLDKLTGEVLWRSAIDPGAMNSAFSSPVIATLAGQRQLVVQMRKELLGINIADGEVLWSQKIQAFQGMNILTPTVWGDAYLFTSAHSGRSQLWKVSVENGSYTINEQWQSKAQAYMSSPVVVNDHLYLHLKNRRFTCLDLATGEEKWRTKPFGRYWSLVAHRDKLLALDETGDLRLIRANPERFELLDERHLTDASSWAHLAVVGDEIYVRALDELVVYRWR</sequence>
<dbReference type="AlphaFoldDB" id="A0A517N3A4"/>
<name>A0A517N3A4_9BACT</name>
<reference evidence="3 4" key="1">
    <citation type="submission" date="2019-02" db="EMBL/GenBank/DDBJ databases">
        <title>Deep-cultivation of Planctomycetes and their phenomic and genomic characterization uncovers novel biology.</title>
        <authorList>
            <person name="Wiegand S."/>
            <person name="Jogler M."/>
            <person name="Boedeker C."/>
            <person name="Pinto D."/>
            <person name="Vollmers J."/>
            <person name="Rivas-Marin E."/>
            <person name="Kohn T."/>
            <person name="Peeters S.H."/>
            <person name="Heuer A."/>
            <person name="Rast P."/>
            <person name="Oberbeckmann S."/>
            <person name="Bunk B."/>
            <person name="Jeske O."/>
            <person name="Meyerdierks A."/>
            <person name="Storesund J.E."/>
            <person name="Kallscheuer N."/>
            <person name="Luecker S."/>
            <person name="Lage O.M."/>
            <person name="Pohl T."/>
            <person name="Merkel B.J."/>
            <person name="Hornburger P."/>
            <person name="Mueller R.-W."/>
            <person name="Bruemmer F."/>
            <person name="Labrenz M."/>
            <person name="Spormann A.M."/>
            <person name="Op den Camp H."/>
            <person name="Overmann J."/>
            <person name="Amann R."/>
            <person name="Jetten M.S.M."/>
            <person name="Mascher T."/>
            <person name="Medema M.H."/>
            <person name="Devos D.P."/>
            <person name="Kaster A.-K."/>
            <person name="Ovreas L."/>
            <person name="Rohde M."/>
            <person name="Galperin M.Y."/>
            <person name="Jogler C."/>
        </authorList>
    </citation>
    <scope>NUCLEOTIDE SEQUENCE [LARGE SCALE GENOMIC DNA]</scope>
    <source>
        <strain evidence="3 4">HG15A2</strain>
    </source>
</reference>
<dbReference type="SUPFAM" id="SSF50998">
    <property type="entry name" value="Quinoprotein alcohol dehydrogenase-like"/>
    <property type="match status" value="1"/>
</dbReference>
<dbReference type="GO" id="GO:0047059">
    <property type="term" value="F:polyvinyl alcohol dehydrogenase (cytochrome) activity"/>
    <property type="evidence" value="ECO:0007669"/>
    <property type="project" value="UniProtKB-EC"/>
</dbReference>
<dbReference type="Gene3D" id="2.130.10.10">
    <property type="entry name" value="YVTN repeat-like/Quinoprotein amine dehydrogenase"/>
    <property type="match status" value="2"/>
</dbReference>
<dbReference type="Proteomes" id="UP000319852">
    <property type="component" value="Chromosome"/>
</dbReference>
<feature type="region of interest" description="Disordered" evidence="1">
    <location>
        <begin position="31"/>
        <end position="51"/>
    </location>
</feature>
<dbReference type="RefSeq" id="WP_145063842.1">
    <property type="nucleotide sequence ID" value="NZ_CP036263.1"/>
</dbReference>
<dbReference type="SMART" id="SM00564">
    <property type="entry name" value="PQQ"/>
    <property type="match status" value="4"/>
</dbReference>
<keyword evidence="4" id="KW-1185">Reference proteome</keyword>
<dbReference type="InterPro" id="IPR015943">
    <property type="entry name" value="WD40/YVTN_repeat-like_dom_sf"/>
</dbReference>
<dbReference type="EMBL" id="CP036263">
    <property type="protein sequence ID" value="QDT01619.1"/>
    <property type="molecule type" value="Genomic_DNA"/>
</dbReference>
<dbReference type="PANTHER" id="PTHR34512:SF30">
    <property type="entry name" value="OUTER MEMBRANE PROTEIN ASSEMBLY FACTOR BAMB"/>
    <property type="match status" value="1"/>
</dbReference>
<protein>
    <submittedName>
        <fullName evidence="3">Polyvinylalcohol dehydrogenase</fullName>
        <ecNumber evidence="3">1.1.2.6</ecNumber>
    </submittedName>
</protein>
<feature type="compositionally biased region" description="Polar residues" evidence="1">
    <location>
        <begin position="33"/>
        <end position="46"/>
    </location>
</feature>
<dbReference type="PANTHER" id="PTHR34512">
    <property type="entry name" value="CELL SURFACE PROTEIN"/>
    <property type="match status" value="1"/>
</dbReference>
<gene>
    <name evidence="3" type="primary">pvadh</name>
    <name evidence="3" type="ORF">HG15A2_49660</name>
</gene>
<dbReference type="KEGG" id="amob:HG15A2_49660"/>
<keyword evidence="3" id="KW-0560">Oxidoreductase</keyword>
<dbReference type="OrthoDB" id="246101at2"/>
<dbReference type="InterPro" id="IPR018391">
    <property type="entry name" value="PQQ_b-propeller_rpt"/>
</dbReference>
<dbReference type="InterPro" id="IPR011047">
    <property type="entry name" value="Quinoprotein_ADH-like_sf"/>
</dbReference>
<organism evidence="3 4">
    <name type="scientific">Adhaeretor mobilis</name>
    <dbReference type="NCBI Taxonomy" id="1930276"/>
    <lineage>
        <taxon>Bacteria</taxon>
        <taxon>Pseudomonadati</taxon>
        <taxon>Planctomycetota</taxon>
        <taxon>Planctomycetia</taxon>
        <taxon>Pirellulales</taxon>
        <taxon>Lacipirellulaceae</taxon>
        <taxon>Adhaeretor</taxon>
    </lineage>
</organism>
<accession>A0A517N3A4</accession>
<dbReference type="EC" id="1.1.2.6" evidence="3"/>
<evidence type="ECO:0000313" key="4">
    <source>
        <dbReference type="Proteomes" id="UP000319852"/>
    </source>
</evidence>
<dbReference type="Pfam" id="PF13360">
    <property type="entry name" value="PQQ_2"/>
    <property type="match status" value="1"/>
</dbReference>